<keyword evidence="2" id="KW-1185">Reference proteome</keyword>
<dbReference type="Pfam" id="PF00702">
    <property type="entry name" value="Hydrolase"/>
    <property type="match status" value="1"/>
</dbReference>
<gene>
    <name evidence="1" type="ORF">L484_022150</name>
</gene>
<dbReference type="PANTHER" id="PTHR42896">
    <property type="entry name" value="XYLULOSE-1,5-BISPHOSPHATE (XUBP) PHOSPHATASE"/>
    <property type="match status" value="1"/>
</dbReference>
<dbReference type="InterPro" id="IPR044999">
    <property type="entry name" value="CbbY-like"/>
</dbReference>
<evidence type="ECO:0008006" key="3">
    <source>
        <dbReference type="Google" id="ProtNLM"/>
    </source>
</evidence>
<dbReference type="CDD" id="cd07528">
    <property type="entry name" value="HAD_CbbY-like"/>
    <property type="match status" value="1"/>
</dbReference>
<evidence type="ECO:0000313" key="1">
    <source>
        <dbReference type="EMBL" id="EXB29478.1"/>
    </source>
</evidence>
<dbReference type="SUPFAM" id="SSF56784">
    <property type="entry name" value="HAD-like"/>
    <property type="match status" value="1"/>
</dbReference>
<dbReference type="InterPro" id="IPR023198">
    <property type="entry name" value="PGP-like_dom2"/>
</dbReference>
<dbReference type="STRING" id="981085.W9QKT7"/>
<organism evidence="1 2">
    <name type="scientific">Morus notabilis</name>
    <dbReference type="NCBI Taxonomy" id="981085"/>
    <lineage>
        <taxon>Eukaryota</taxon>
        <taxon>Viridiplantae</taxon>
        <taxon>Streptophyta</taxon>
        <taxon>Embryophyta</taxon>
        <taxon>Tracheophyta</taxon>
        <taxon>Spermatophyta</taxon>
        <taxon>Magnoliopsida</taxon>
        <taxon>eudicotyledons</taxon>
        <taxon>Gunneridae</taxon>
        <taxon>Pentapetalae</taxon>
        <taxon>rosids</taxon>
        <taxon>fabids</taxon>
        <taxon>Rosales</taxon>
        <taxon>Moraceae</taxon>
        <taxon>Moreae</taxon>
        <taxon>Morus</taxon>
    </lineage>
</organism>
<dbReference type="Gene3D" id="3.40.50.1000">
    <property type="entry name" value="HAD superfamily/HAD-like"/>
    <property type="match status" value="1"/>
</dbReference>
<sequence>MAFMITLSPSPSSLSSSTALLSPSLTSLARTLPLRFRTSTSRTSIKQWRPLSVSASASVSSALEALIFDCDGVILESEHLHRQAYNDAFAHFNVRCSGSPEPLNWGLEFYDELQNTIGGGKTKIRWYFKEHGWPSSTIFETPPEDDENRAKLIDILQDWKTERYKEIIKSGTVEPRPGVLRLMDEAKAAGKKLAVCSAATKSSVILCLENLIGLERFRGLDCFLAGDDVKLKKPDPSIYLTAAEMLGLSGKGCIVVEDSVIGLQAATSAGMSCVITYTSSTADQMIKLFVFPDKCLGGKRNPTTIVDFRLNVSIEIWELRAEALKNMICQFSTDGSRSCSGLDSSSLLVYSSTHKLKYSNLVGFYVF</sequence>
<dbReference type="SFLD" id="SFLDG01129">
    <property type="entry name" value="C1.5:_HAD__Beta-PGM__Phosphata"/>
    <property type="match status" value="1"/>
</dbReference>
<accession>W9QKT7</accession>
<proteinExistence type="predicted"/>
<dbReference type="SFLD" id="SFLDS00003">
    <property type="entry name" value="Haloacid_Dehalogenase"/>
    <property type="match status" value="1"/>
</dbReference>
<dbReference type="InterPro" id="IPR023214">
    <property type="entry name" value="HAD_sf"/>
</dbReference>
<dbReference type="GO" id="GO:0016787">
    <property type="term" value="F:hydrolase activity"/>
    <property type="evidence" value="ECO:0007669"/>
    <property type="project" value="InterPro"/>
</dbReference>
<dbReference type="Proteomes" id="UP000030645">
    <property type="component" value="Unassembled WGS sequence"/>
</dbReference>
<name>W9QKT7_9ROSA</name>
<evidence type="ECO:0000313" key="2">
    <source>
        <dbReference type="Proteomes" id="UP000030645"/>
    </source>
</evidence>
<dbReference type="eggNOG" id="KOG2914">
    <property type="taxonomic scope" value="Eukaryota"/>
</dbReference>
<dbReference type="InterPro" id="IPR006439">
    <property type="entry name" value="HAD-SF_hydro_IA"/>
</dbReference>
<dbReference type="AlphaFoldDB" id="W9QKT7"/>
<dbReference type="EMBL" id="KE343439">
    <property type="protein sequence ID" value="EXB29478.1"/>
    <property type="molecule type" value="Genomic_DNA"/>
</dbReference>
<dbReference type="PANTHER" id="PTHR42896:SF4">
    <property type="entry name" value="OS08G0485900 PROTEIN"/>
    <property type="match status" value="1"/>
</dbReference>
<reference evidence="2" key="1">
    <citation type="submission" date="2013-01" db="EMBL/GenBank/DDBJ databases">
        <title>Draft Genome Sequence of a Mulberry Tree, Morus notabilis C.K. Schneid.</title>
        <authorList>
            <person name="He N."/>
            <person name="Zhao S."/>
        </authorList>
    </citation>
    <scope>NUCLEOTIDE SEQUENCE</scope>
</reference>
<dbReference type="Gene3D" id="1.10.150.240">
    <property type="entry name" value="Putative phosphatase, domain 2"/>
    <property type="match status" value="1"/>
</dbReference>
<protein>
    <recommendedName>
        <fullName evidence="3">Protein CbbY</fullName>
    </recommendedName>
</protein>
<dbReference type="InterPro" id="IPR036412">
    <property type="entry name" value="HAD-like_sf"/>
</dbReference>
<dbReference type="NCBIfam" id="TIGR01509">
    <property type="entry name" value="HAD-SF-IA-v3"/>
    <property type="match status" value="1"/>
</dbReference>